<dbReference type="Pfam" id="PF05232">
    <property type="entry name" value="BTP"/>
    <property type="match status" value="2"/>
</dbReference>
<proteinExistence type="predicted"/>
<comment type="caution">
    <text evidence="3">The sequence shown here is derived from an EMBL/GenBank/DDBJ whole genome shotgun (WGS) entry which is preliminary data.</text>
</comment>
<dbReference type="RefSeq" id="WP_093517162.1">
    <property type="nucleotide sequence ID" value="NZ_FOSK01000002.1"/>
</dbReference>
<dbReference type="InterPro" id="IPR058208">
    <property type="entry name" value="PACE"/>
</dbReference>
<protein>
    <submittedName>
        <fullName evidence="3">Uncharacterized membrane protein</fullName>
    </submittedName>
</protein>
<evidence type="ECO:0000256" key="1">
    <source>
        <dbReference type="SAM" id="Phobius"/>
    </source>
</evidence>
<keyword evidence="4" id="KW-1185">Reference proteome</keyword>
<feature type="domain" description="Chlorhexidine efflux transporter" evidence="2">
    <location>
        <begin position="2"/>
        <end position="63"/>
    </location>
</feature>
<gene>
    <name evidence="3" type="ORF">SAMN04488518_10243</name>
</gene>
<accession>A0A1I3WLJ3</accession>
<feature type="transmembrane region" description="Helical" evidence="1">
    <location>
        <begin position="106"/>
        <end position="129"/>
    </location>
</feature>
<reference evidence="3 4" key="1">
    <citation type="submission" date="2016-10" db="EMBL/GenBank/DDBJ databases">
        <authorList>
            <person name="Varghese N."/>
            <person name="Submissions S."/>
        </authorList>
    </citation>
    <scope>NUCLEOTIDE SEQUENCE [LARGE SCALE GENOMIC DNA]</scope>
    <source>
        <strain evidence="3 4">DSM 16392</strain>
    </source>
</reference>
<dbReference type="EMBL" id="FOSK01000002">
    <property type="protein sequence ID" value="SFK08355.1"/>
    <property type="molecule type" value="Genomic_DNA"/>
</dbReference>
<dbReference type="InterPro" id="IPR007896">
    <property type="entry name" value="BTP_bacteria"/>
</dbReference>
<evidence type="ECO:0000313" key="4">
    <source>
        <dbReference type="Proteomes" id="UP000199598"/>
    </source>
</evidence>
<sequence>MRSFWDRVRHSVLFEGIALSIVAVFGSWITGHSLAEIGVLGLIMSLIAMGWNFVYNWLFDNWYVANRGTQPRTIALRVVHALLFEGGLLGFGIVVIMWWLQMNFVQALLLDIGFAVFFLIYAFVYNWVYDLVFPIPVPKLSESAQQA</sequence>
<keyword evidence="1" id="KW-0812">Transmembrane</keyword>
<evidence type="ECO:0000259" key="2">
    <source>
        <dbReference type="Pfam" id="PF05232"/>
    </source>
</evidence>
<keyword evidence="1" id="KW-0472">Membrane</keyword>
<feature type="domain" description="Chlorhexidine efflux transporter" evidence="2">
    <location>
        <begin position="72"/>
        <end position="134"/>
    </location>
</feature>
<feature type="transmembrane region" description="Helical" evidence="1">
    <location>
        <begin position="12"/>
        <end position="31"/>
    </location>
</feature>
<organism evidence="3 4">
    <name type="scientific">Pseudovibrio ascidiaceicola</name>
    <dbReference type="NCBI Taxonomy" id="285279"/>
    <lineage>
        <taxon>Bacteria</taxon>
        <taxon>Pseudomonadati</taxon>
        <taxon>Pseudomonadota</taxon>
        <taxon>Alphaproteobacteria</taxon>
        <taxon>Hyphomicrobiales</taxon>
        <taxon>Stappiaceae</taxon>
        <taxon>Pseudovibrio</taxon>
    </lineage>
</organism>
<name>A0A1I3WLJ3_9HYPH</name>
<keyword evidence="1" id="KW-1133">Transmembrane helix</keyword>
<dbReference type="NCBIfam" id="NF033664">
    <property type="entry name" value="PACE_transport"/>
    <property type="match status" value="1"/>
</dbReference>
<feature type="transmembrane region" description="Helical" evidence="1">
    <location>
        <begin position="37"/>
        <end position="58"/>
    </location>
</feature>
<evidence type="ECO:0000313" key="3">
    <source>
        <dbReference type="EMBL" id="SFK08355.1"/>
    </source>
</evidence>
<feature type="transmembrane region" description="Helical" evidence="1">
    <location>
        <begin position="78"/>
        <end position="100"/>
    </location>
</feature>
<dbReference type="Proteomes" id="UP000199598">
    <property type="component" value="Unassembled WGS sequence"/>
</dbReference>